<dbReference type="GO" id="GO:0008990">
    <property type="term" value="F:rRNA (guanine-N2-)-methyltransferase activity"/>
    <property type="evidence" value="ECO:0007669"/>
    <property type="project" value="TreeGrafter"/>
</dbReference>
<dbReference type="PROSITE" id="PS01261">
    <property type="entry name" value="UPF0020"/>
    <property type="match status" value="1"/>
</dbReference>
<evidence type="ECO:0000259" key="3">
    <source>
        <dbReference type="Pfam" id="PF01170"/>
    </source>
</evidence>
<feature type="domain" description="Ribosomal RNA large subunit methyltransferase K/L-like methyltransferase" evidence="3">
    <location>
        <begin position="156"/>
        <end position="305"/>
    </location>
</feature>
<dbReference type="EMBL" id="DSZY01000030">
    <property type="protein sequence ID" value="HGU40844.1"/>
    <property type="molecule type" value="Genomic_DNA"/>
</dbReference>
<proteinExistence type="predicted"/>
<name>A0A7C4VTY8_9BACT</name>
<sequence>MRTFVALCSAGLEGAVALEVKSKNLKIKYSSSGRVFFLADLEHVPMLNMFLKTADRIALLVTSAKVETFDELFYATFSADLRDVVERNARLVVKKVKVTNSKLSAKGAIASVVKKALVENLGGTDETGSTYEFIVVLKDDNLLLLLDTSGDSLSRRGYRLKTGKAPLRETIAASMVVLSRWKYDFPLHDPFCGSGTIPIEAALINVPNYRRTFISEKWTCISEIWKKEKKEAEKIALEVLESLKTGLCVHGSDIDCDLIKVAMENAKRAQAPVGFKCVDFRVLPIVNEKVYVISNLPYGQRLSDDVLKFIGDLRKKFPNGLFYLLHPSEEFEKYFGKATKKFRFQNSGIWTYMYMYY</sequence>
<gene>
    <name evidence="5" type="ORF">ENT77_06565</name>
</gene>
<comment type="caution">
    <text evidence="5">The sequence shown here is derived from an EMBL/GenBank/DDBJ whole genome shotgun (WGS) entry which is preliminary data.</text>
</comment>
<keyword evidence="2 5" id="KW-0808">Transferase</keyword>
<dbReference type="Gene3D" id="3.30.2130.30">
    <property type="match status" value="1"/>
</dbReference>
<dbReference type="PANTHER" id="PTHR47313:SF1">
    <property type="entry name" value="RIBOSOMAL RNA LARGE SUBUNIT METHYLTRANSFERASE K_L"/>
    <property type="match status" value="1"/>
</dbReference>
<dbReference type="Pfam" id="PF01170">
    <property type="entry name" value="UPF0020"/>
    <property type="match status" value="1"/>
</dbReference>
<protein>
    <submittedName>
        <fullName evidence="5">RNA methyltransferase</fullName>
    </submittedName>
</protein>
<organism evidence="5">
    <name type="scientific">Fervidobacterium thailandense</name>
    <dbReference type="NCBI Taxonomy" id="1008305"/>
    <lineage>
        <taxon>Bacteria</taxon>
        <taxon>Thermotogati</taxon>
        <taxon>Thermotogota</taxon>
        <taxon>Thermotogae</taxon>
        <taxon>Thermotogales</taxon>
        <taxon>Fervidobacteriaceae</taxon>
        <taxon>Fervidobacterium</taxon>
    </lineage>
</organism>
<dbReference type="InterPro" id="IPR053943">
    <property type="entry name" value="RlmKL-like_Mtase_CS"/>
</dbReference>
<keyword evidence="1 5" id="KW-0489">Methyltransferase</keyword>
<accession>A0A7C4VTY8</accession>
<reference evidence="5" key="1">
    <citation type="journal article" date="2020" name="mSystems">
        <title>Genome- and Community-Level Interaction Insights into Carbon Utilization and Element Cycling Functions of Hydrothermarchaeota in Hydrothermal Sediment.</title>
        <authorList>
            <person name="Zhou Z."/>
            <person name="Liu Y."/>
            <person name="Xu W."/>
            <person name="Pan J."/>
            <person name="Luo Z.H."/>
            <person name="Li M."/>
        </authorList>
    </citation>
    <scope>NUCLEOTIDE SEQUENCE [LARGE SCALE GENOMIC DNA]</scope>
    <source>
        <strain evidence="5">SpSt-609</strain>
    </source>
</reference>
<feature type="domain" description="RlmL ferredoxin-like" evidence="4">
    <location>
        <begin position="3"/>
        <end position="57"/>
    </location>
</feature>
<dbReference type="PANTHER" id="PTHR47313">
    <property type="entry name" value="RIBOSOMAL RNA LARGE SUBUNIT METHYLTRANSFERASE K/L"/>
    <property type="match status" value="1"/>
</dbReference>
<dbReference type="Gene3D" id="3.40.50.150">
    <property type="entry name" value="Vaccinia Virus protein VP39"/>
    <property type="match status" value="1"/>
</dbReference>
<dbReference type="CDD" id="cd11715">
    <property type="entry name" value="THUMP_AdoMetMT"/>
    <property type="match status" value="1"/>
</dbReference>
<evidence type="ECO:0000313" key="5">
    <source>
        <dbReference type="EMBL" id="HGU40844.1"/>
    </source>
</evidence>
<dbReference type="InterPro" id="IPR000241">
    <property type="entry name" value="RlmKL-like_Mtase"/>
</dbReference>
<evidence type="ECO:0000256" key="1">
    <source>
        <dbReference type="ARBA" id="ARBA00022603"/>
    </source>
</evidence>
<dbReference type="Pfam" id="PF22020">
    <property type="entry name" value="RlmL_1st"/>
    <property type="match status" value="1"/>
</dbReference>
<dbReference type="AlphaFoldDB" id="A0A7C4VTY8"/>
<dbReference type="SUPFAM" id="SSF53335">
    <property type="entry name" value="S-adenosyl-L-methionine-dependent methyltransferases"/>
    <property type="match status" value="1"/>
</dbReference>
<evidence type="ECO:0000256" key="2">
    <source>
        <dbReference type="ARBA" id="ARBA00022679"/>
    </source>
</evidence>
<dbReference type="InterPro" id="IPR054170">
    <property type="entry name" value="RlmL_1st"/>
</dbReference>
<dbReference type="GO" id="GO:0070043">
    <property type="term" value="F:rRNA (guanine-N7-)-methyltransferase activity"/>
    <property type="evidence" value="ECO:0007669"/>
    <property type="project" value="TreeGrafter"/>
</dbReference>
<evidence type="ECO:0000259" key="4">
    <source>
        <dbReference type="Pfam" id="PF22020"/>
    </source>
</evidence>
<dbReference type="InterPro" id="IPR029063">
    <property type="entry name" value="SAM-dependent_MTases_sf"/>
</dbReference>